<evidence type="ECO:0000313" key="3">
    <source>
        <dbReference type="Proteomes" id="UP000001492"/>
    </source>
</evidence>
<dbReference type="Proteomes" id="UP000001492">
    <property type="component" value="Plasmid pASTEX01"/>
</dbReference>
<proteinExistence type="predicted"/>
<gene>
    <name evidence="2" type="ordered locus">Astex_3636</name>
</gene>
<keyword evidence="1" id="KW-0812">Transmembrane</keyword>
<feature type="transmembrane region" description="Helical" evidence="1">
    <location>
        <begin position="157"/>
        <end position="177"/>
    </location>
</feature>
<dbReference type="KEGG" id="aex:Astex_3636"/>
<protein>
    <submittedName>
        <fullName evidence="2">Uncharacterized protein</fullName>
    </submittedName>
</protein>
<sequence length="186" mass="18807">MRLGSASFASALNIAASLGALAVGVSVMSRGGSGGADAIAAGVPLLMLGEGLKILIGLCVANQVRAVFILVASPLPLLIGLTAALLMIAAGLLGFGVLLWPGFRGLAGYINPLALGGVVISGLWALSTIAASRKAPVFPVWLQAVGCFLPFPPLLSLIFPAAVIVTFLGGLVWNLGLGIELARRRL</sequence>
<keyword evidence="1" id="KW-1133">Transmembrane helix</keyword>
<name>E8RVC0_ASTEC</name>
<keyword evidence="1" id="KW-0472">Membrane</keyword>
<organism evidence="2 3">
    <name type="scientific">Asticcacaulis excentricus (strain ATCC 15261 / DSM 4724 / KCTC 12464 / NCIMB 9791 / VKM B-1370 / CB 48)</name>
    <dbReference type="NCBI Taxonomy" id="573065"/>
    <lineage>
        <taxon>Bacteria</taxon>
        <taxon>Pseudomonadati</taxon>
        <taxon>Pseudomonadota</taxon>
        <taxon>Alphaproteobacteria</taxon>
        <taxon>Caulobacterales</taxon>
        <taxon>Caulobacteraceae</taxon>
        <taxon>Asticcacaulis</taxon>
    </lineage>
</organism>
<dbReference type="EMBL" id="CP002397">
    <property type="protein sequence ID" value="ADU15261.1"/>
    <property type="molecule type" value="Genomic_DNA"/>
</dbReference>
<feature type="transmembrane region" description="Helical" evidence="1">
    <location>
        <begin position="67"/>
        <end position="100"/>
    </location>
</feature>
<dbReference type="AlphaFoldDB" id="E8RVC0"/>
<reference evidence="3" key="1">
    <citation type="submission" date="2010-12" db="EMBL/GenBank/DDBJ databases">
        <title>Complete sequence of plasmid 1 of Asticcacaulis excentricus CB 48.</title>
        <authorList>
            <consortium name="US DOE Joint Genome Institute"/>
            <person name="Lucas S."/>
            <person name="Copeland A."/>
            <person name="Lapidus A."/>
            <person name="Cheng J.-F."/>
            <person name="Bruce D."/>
            <person name="Goodwin L."/>
            <person name="Pitluck S."/>
            <person name="Teshima H."/>
            <person name="Davenport K."/>
            <person name="Detter J.C."/>
            <person name="Han C."/>
            <person name="Tapia R."/>
            <person name="Land M."/>
            <person name="Hauser L."/>
            <person name="Jeffries C."/>
            <person name="Kyrpides N."/>
            <person name="Ivanova N."/>
            <person name="Ovchinnikova G."/>
            <person name="Brun Y.V."/>
            <person name="Woyke T."/>
        </authorList>
    </citation>
    <scope>NUCLEOTIDE SEQUENCE [LARGE SCALE GENOMIC DNA]</scope>
    <source>
        <strain evidence="3">ATCC 15261 / DSM 4724 / KCTC 12464 / NCIMB 9791 / VKM B-1370 / CB 48</strain>
        <plasmid evidence="3">pASTEX01</plasmid>
    </source>
</reference>
<feature type="transmembrane region" description="Helical" evidence="1">
    <location>
        <begin position="38"/>
        <end position="60"/>
    </location>
</feature>
<evidence type="ECO:0000313" key="2">
    <source>
        <dbReference type="EMBL" id="ADU15261.1"/>
    </source>
</evidence>
<keyword evidence="3" id="KW-1185">Reference proteome</keyword>
<geneLocation type="plasmid" evidence="2 3">
    <name>pASTEX01</name>
</geneLocation>
<dbReference type="HOGENOM" id="CLU_1451655_0_0_5"/>
<feature type="transmembrane region" description="Helical" evidence="1">
    <location>
        <begin position="135"/>
        <end position="151"/>
    </location>
</feature>
<feature type="transmembrane region" description="Helical" evidence="1">
    <location>
        <begin position="106"/>
        <end position="126"/>
    </location>
</feature>
<evidence type="ECO:0000256" key="1">
    <source>
        <dbReference type="SAM" id="Phobius"/>
    </source>
</evidence>
<accession>E8RVC0</accession>
<keyword evidence="2" id="KW-0614">Plasmid</keyword>